<keyword evidence="3" id="KW-0175">Coiled coil</keyword>
<name>A0A266N655_9PSED</name>
<feature type="region of interest" description="Disordered" evidence="4">
    <location>
        <begin position="401"/>
        <end position="452"/>
    </location>
</feature>
<evidence type="ECO:0000259" key="5">
    <source>
        <dbReference type="Pfam" id="PF03389"/>
    </source>
</evidence>
<feature type="coiled-coil region" evidence="3">
    <location>
        <begin position="295"/>
        <end position="322"/>
    </location>
</feature>
<dbReference type="EMBL" id="NQKI01000073">
    <property type="protein sequence ID" value="OZY57285.1"/>
    <property type="molecule type" value="Genomic_DNA"/>
</dbReference>
<dbReference type="RefSeq" id="WP_094995344.1">
    <property type="nucleotide sequence ID" value="NZ_NQKI01000073.1"/>
</dbReference>
<comment type="caution">
    <text evidence="6">The sequence shown here is derived from an EMBL/GenBank/DDBJ whole genome shotgun (WGS) entry which is preliminary data.</text>
</comment>
<dbReference type="Proteomes" id="UP000215788">
    <property type="component" value="Unassembled WGS sequence"/>
</dbReference>
<organism evidence="6 7">
    <name type="scientific">Pseudomonas lundensis</name>
    <dbReference type="NCBI Taxonomy" id="86185"/>
    <lineage>
        <taxon>Bacteria</taxon>
        <taxon>Pseudomonadati</taxon>
        <taxon>Pseudomonadota</taxon>
        <taxon>Gammaproteobacteria</taxon>
        <taxon>Pseudomonadales</taxon>
        <taxon>Pseudomonadaceae</taxon>
        <taxon>Pseudomonas</taxon>
    </lineage>
</organism>
<evidence type="ECO:0000256" key="4">
    <source>
        <dbReference type="SAM" id="MobiDB-lite"/>
    </source>
</evidence>
<feature type="domain" description="MobA/MobL protein" evidence="5">
    <location>
        <begin position="46"/>
        <end position="215"/>
    </location>
</feature>
<comment type="similarity">
    <text evidence="1">Belongs to the MobA/MobL family.</text>
</comment>
<evidence type="ECO:0000256" key="2">
    <source>
        <dbReference type="ARBA" id="ARBA00022971"/>
    </source>
</evidence>
<dbReference type="Gene3D" id="3.30.930.30">
    <property type="match status" value="1"/>
</dbReference>
<dbReference type="Pfam" id="PF03389">
    <property type="entry name" value="MobA_MobL"/>
    <property type="match status" value="1"/>
</dbReference>
<keyword evidence="2" id="KW-0184">Conjugation</keyword>
<reference evidence="6 7" key="1">
    <citation type="submission" date="2017-08" db="EMBL/GenBank/DDBJ databases">
        <title>Genomic and metabolic characterisation of spoilage-associated Pseudomonas species.</title>
        <authorList>
            <person name="Stanborough T."/>
            <person name="Fegan N."/>
            <person name="Powell S.M."/>
            <person name="Singh T."/>
            <person name="Tamplin M.L."/>
            <person name="Chandry P.S."/>
        </authorList>
    </citation>
    <scope>NUCLEOTIDE SEQUENCE [LARGE SCALE GENOMIC DNA]</scope>
    <source>
        <strain evidence="6 7">L1802</strain>
    </source>
</reference>
<sequence>MAIGRLSVKVGKAGKASPHAAYIARLGQYEKRLEQGEKLEASEFGNMPKWAATNPLHLWEAADAYERKNGTTYREFEIALPREMNPAQRLELVRDFVGQEIGDRHAFQFAIHTPTAADGGEQPHAHVMFCERELDGIERDPEQFFKRYNSKNPERGGAKKANTGKAPATRRTELKELRGRWESMCNEHLVRGGIDARIDMRSHAERGTGLAPEVKQLPSQWRDEQQRAEVIDFRTARIEQQQTAANLAREIPDAGAEIVSLSAEREQRAKPARQVAAMPAADLVKAWDGRKAELYRGYRQRAERLESRVDQQVQAISTKRRNAEANHAKKRPVEPTGLLAAFKRSSYEKLMSEWRATAKRIKAWKVERENDLRKRLERVRCYLTPGGGFSMRDAERTLQKERPEWAARLPQARDEVQREKEAKKQELLAQKRERQALQKGKPGLGKGKGQGL</sequence>
<evidence type="ECO:0000256" key="1">
    <source>
        <dbReference type="ARBA" id="ARBA00010873"/>
    </source>
</evidence>
<feature type="compositionally biased region" description="Gly residues" evidence="4">
    <location>
        <begin position="442"/>
        <end position="452"/>
    </location>
</feature>
<dbReference type="AlphaFoldDB" id="A0A266N655"/>
<dbReference type="OrthoDB" id="1634048at2"/>
<gene>
    <name evidence="6" type="ORF">CJF39_22360</name>
</gene>
<evidence type="ECO:0000313" key="7">
    <source>
        <dbReference type="Proteomes" id="UP000215788"/>
    </source>
</evidence>
<feature type="compositionally biased region" description="Basic and acidic residues" evidence="4">
    <location>
        <begin position="401"/>
        <end position="436"/>
    </location>
</feature>
<evidence type="ECO:0000313" key="6">
    <source>
        <dbReference type="EMBL" id="OZY57285.1"/>
    </source>
</evidence>
<proteinExistence type="inferred from homology"/>
<feature type="region of interest" description="Disordered" evidence="4">
    <location>
        <begin position="148"/>
        <end position="170"/>
    </location>
</feature>
<protein>
    <recommendedName>
        <fullName evidence="5">MobA/MobL protein domain-containing protein</fullName>
    </recommendedName>
</protein>
<dbReference type="InterPro" id="IPR005053">
    <property type="entry name" value="MobA_MobL"/>
</dbReference>
<evidence type="ECO:0000256" key="3">
    <source>
        <dbReference type="SAM" id="Coils"/>
    </source>
</evidence>
<accession>A0A266N655</accession>